<feature type="transmembrane region" description="Helical" evidence="1">
    <location>
        <begin position="37"/>
        <end position="58"/>
    </location>
</feature>
<evidence type="ECO:0008006" key="4">
    <source>
        <dbReference type="Google" id="ProtNLM"/>
    </source>
</evidence>
<sequence>VCDERRYGLGIFTILIFLASSGLGYGSGYVVNFADIVPAYSGVIFGIANTLASIAGLIGN</sequence>
<reference evidence="2" key="1">
    <citation type="submission" date="2021-02" db="EMBL/GenBank/DDBJ databases">
        <authorList>
            <person name="Nowell W R."/>
        </authorList>
    </citation>
    <scope>NUCLEOTIDE SEQUENCE</scope>
</reference>
<evidence type="ECO:0000313" key="2">
    <source>
        <dbReference type="EMBL" id="CAF4741874.1"/>
    </source>
</evidence>
<organism evidence="2 3">
    <name type="scientific">Rotaria magnacalcarata</name>
    <dbReference type="NCBI Taxonomy" id="392030"/>
    <lineage>
        <taxon>Eukaryota</taxon>
        <taxon>Metazoa</taxon>
        <taxon>Spiralia</taxon>
        <taxon>Gnathifera</taxon>
        <taxon>Rotifera</taxon>
        <taxon>Eurotatoria</taxon>
        <taxon>Bdelloidea</taxon>
        <taxon>Philodinida</taxon>
        <taxon>Philodinidae</taxon>
        <taxon>Rotaria</taxon>
    </lineage>
</organism>
<feature type="non-terminal residue" evidence="2">
    <location>
        <position position="1"/>
    </location>
</feature>
<evidence type="ECO:0000256" key="1">
    <source>
        <dbReference type="SAM" id="Phobius"/>
    </source>
</evidence>
<keyword evidence="1" id="KW-0812">Transmembrane</keyword>
<dbReference type="EMBL" id="CAJOBI010135018">
    <property type="protein sequence ID" value="CAF4741874.1"/>
    <property type="molecule type" value="Genomic_DNA"/>
</dbReference>
<proteinExistence type="predicted"/>
<comment type="caution">
    <text evidence="2">The sequence shown here is derived from an EMBL/GenBank/DDBJ whole genome shotgun (WGS) entry which is preliminary data.</text>
</comment>
<gene>
    <name evidence="2" type="ORF">SMN809_LOCUS44760</name>
</gene>
<accession>A0A8S3AR57</accession>
<name>A0A8S3AR57_9BILA</name>
<keyword evidence="1" id="KW-1133">Transmembrane helix</keyword>
<protein>
    <recommendedName>
        <fullName evidence="4">Major facilitator superfamily (MFS) profile domain-containing protein</fullName>
    </recommendedName>
</protein>
<dbReference type="AlphaFoldDB" id="A0A8S3AR57"/>
<evidence type="ECO:0000313" key="3">
    <source>
        <dbReference type="Proteomes" id="UP000676336"/>
    </source>
</evidence>
<keyword evidence="1" id="KW-0472">Membrane</keyword>
<feature type="non-terminal residue" evidence="2">
    <location>
        <position position="60"/>
    </location>
</feature>
<feature type="transmembrane region" description="Helical" evidence="1">
    <location>
        <begin position="7"/>
        <end position="25"/>
    </location>
</feature>
<dbReference type="Proteomes" id="UP000676336">
    <property type="component" value="Unassembled WGS sequence"/>
</dbReference>